<sequence length="348" mass="41884">MSHLRLIRKRPHSKAVNGVFWRGKYKAAFFKQYDVKQDDNLYKDFRPNFMKLPEVVHRHVLEFLSVSDRIAMEQTCSYFHYISRATPWIIKKCEITEDNKIFHIKLDDICHRLEYPEGNRNEMIKSIHCFMRNVRVIDKFKYSKPHLNDTESYIIIESFLPYIYNIQEIELQSMKVSVNFLKGLLKKLPNCKAYSLKDVKFNKKTMIEEIWPSLKQMEKLTLHNISNFVYENSVFTLLQNRTEPKRPLKSISFLLKNKGIDPQQIFLFSRRLEEFDRTQMAKIRIMFPSEWKQRKREGANRDKLYNLLTDNYDEFVRDRVLVSILMIRDDEFHTASNGNLFYGKYPLF</sequence>
<name>A0A914YAX1_9BILA</name>
<dbReference type="InterPro" id="IPR036047">
    <property type="entry name" value="F-box-like_dom_sf"/>
</dbReference>
<proteinExistence type="predicted"/>
<organism evidence="1 2">
    <name type="scientific">Panagrolaimus superbus</name>
    <dbReference type="NCBI Taxonomy" id="310955"/>
    <lineage>
        <taxon>Eukaryota</taxon>
        <taxon>Metazoa</taxon>
        <taxon>Ecdysozoa</taxon>
        <taxon>Nematoda</taxon>
        <taxon>Chromadorea</taxon>
        <taxon>Rhabditida</taxon>
        <taxon>Tylenchina</taxon>
        <taxon>Panagrolaimomorpha</taxon>
        <taxon>Panagrolaimoidea</taxon>
        <taxon>Panagrolaimidae</taxon>
        <taxon>Panagrolaimus</taxon>
    </lineage>
</organism>
<keyword evidence="1" id="KW-1185">Reference proteome</keyword>
<evidence type="ECO:0000313" key="2">
    <source>
        <dbReference type="WBParaSite" id="PSU_v2.g14639.t1"/>
    </source>
</evidence>
<accession>A0A914YAX1</accession>
<dbReference type="Gene3D" id="3.80.10.10">
    <property type="entry name" value="Ribonuclease Inhibitor"/>
    <property type="match status" value="1"/>
</dbReference>
<evidence type="ECO:0000313" key="1">
    <source>
        <dbReference type="Proteomes" id="UP000887577"/>
    </source>
</evidence>
<dbReference type="InterPro" id="IPR032675">
    <property type="entry name" value="LRR_dom_sf"/>
</dbReference>
<dbReference type="AlphaFoldDB" id="A0A914YAX1"/>
<dbReference type="WBParaSite" id="PSU_v2.g14639.t1">
    <property type="protein sequence ID" value="PSU_v2.g14639.t1"/>
    <property type="gene ID" value="PSU_v2.g14639"/>
</dbReference>
<dbReference type="Proteomes" id="UP000887577">
    <property type="component" value="Unplaced"/>
</dbReference>
<dbReference type="SUPFAM" id="SSF81383">
    <property type="entry name" value="F-box domain"/>
    <property type="match status" value="1"/>
</dbReference>
<dbReference type="CDD" id="cd09917">
    <property type="entry name" value="F-box_SF"/>
    <property type="match status" value="1"/>
</dbReference>
<reference evidence="2" key="1">
    <citation type="submission" date="2022-11" db="UniProtKB">
        <authorList>
            <consortium name="WormBaseParasite"/>
        </authorList>
    </citation>
    <scope>IDENTIFICATION</scope>
</reference>
<protein>
    <submittedName>
        <fullName evidence="2">F-box domain-containing protein</fullName>
    </submittedName>
</protein>